<dbReference type="GO" id="GO:0065002">
    <property type="term" value="P:intracellular protein transmembrane transport"/>
    <property type="evidence" value="ECO:0007669"/>
    <property type="project" value="TreeGrafter"/>
</dbReference>
<keyword evidence="4 5" id="KW-0472">Membrane</keyword>
<dbReference type="PANTHER" id="PTHR30371:SF0">
    <property type="entry name" value="SEC-INDEPENDENT PROTEIN TRANSLOCASE PROTEIN TATC, CHLOROPLASTIC-RELATED"/>
    <property type="match status" value="1"/>
</dbReference>
<dbReference type="InterPro" id="IPR002033">
    <property type="entry name" value="TatC"/>
</dbReference>
<evidence type="ECO:0000256" key="3">
    <source>
        <dbReference type="ARBA" id="ARBA00022989"/>
    </source>
</evidence>
<dbReference type="AlphaFoldDB" id="A0A937X8N3"/>
<protein>
    <submittedName>
        <fullName evidence="6">Twin-arginine translocase subunit TatC</fullName>
    </submittedName>
</protein>
<dbReference type="GO" id="GO:0043953">
    <property type="term" value="P:protein transport by the Tat complex"/>
    <property type="evidence" value="ECO:0007669"/>
    <property type="project" value="TreeGrafter"/>
</dbReference>
<evidence type="ECO:0000256" key="2">
    <source>
        <dbReference type="ARBA" id="ARBA00022692"/>
    </source>
</evidence>
<feature type="transmembrane region" description="Helical" evidence="5">
    <location>
        <begin position="80"/>
        <end position="101"/>
    </location>
</feature>
<evidence type="ECO:0000313" key="6">
    <source>
        <dbReference type="EMBL" id="MBM3317706.1"/>
    </source>
</evidence>
<name>A0A937X8N3_UNCEI</name>
<comment type="subcellular location">
    <subcellularLocation>
        <location evidence="1">Membrane</location>
        <topology evidence="1">Multi-pass membrane protein</topology>
    </subcellularLocation>
</comment>
<dbReference type="GO" id="GO:0033281">
    <property type="term" value="C:TAT protein transport complex"/>
    <property type="evidence" value="ECO:0007669"/>
    <property type="project" value="TreeGrafter"/>
</dbReference>
<sequence length="182" mass="20153">MRTPRWLARLTGASGPADMSLLGHLDELRSVLVSCLWMLLLLMVAGWFFSGRLLDLIVRSTVGEAQFIRPIEGFSTRMKLALTLGLVAGLPFYAAQIWGFVVPGLLHRERSLVRPIVLWSTLLFLIGMAFSSFALTPTMIGFLTAFGTEHVRAQIAVGYLFDFFFKMGIACGLLFQLPLVVA</sequence>
<feature type="non-terminal residue" evidence="6">
    <location>
        <position position="182"/>
    </location>
</feature>
<evidence type="ECO:0000256" key="4">
    <source>
        <dbReference type="ARBA" id="ARBA00023136"/>
    </source>
</evidence>
<proteinExistence type="predicted"/>
<dbReference type="EMBL" id="VGIY01000171">
    <property type="protein sequence ID" value="MBM3317706.1"/>
    <property type="molecule type" value="Genomic_DNA"/>
</dbReference>
<dbReference type="PRINTS" id="PR01840">
    <property type="entry name" value="TATCFAMILY"/>
</dbReference>
<evidence type="ECO:0000256" key="5">
    <source>
        <dbReference type="SAM" id="Phobius"/>
    </source>
</evidence>
<evidence type="ECO:0000256" key="1">
    <source>
        <dbReference type="ARBA" id="ARBA00004141"/>
    </source>
</evidence>
<organism evidence="6 7">
    <name type="scientific">Eiseniibacteriota bacterium</name>
    <dbReference type="NCBI Taxonomy" id="2212470"/>
    <lineage>
        <taxon>Bacteria</taxon>
        <taxon>Candidatus Eiseniibacteriota</taxon>
    </lineage>
</organism>
<comment type="caution">
    <text evidence="6">The sequence shown here is derived from an EMBL/GenBank/DDBJ whole genome shotgun (WGS) entry which is preliminary data.</text>
</comment>
<dbReference type="Pfam" id="PF00902">
    <property type="entry name" value="TatC"/>
    <property type="match status" value="1"/>
</dbReference>
<dbReference type="GO" id="GO:0009977">
    <property type="term" value="F:proton motive force dependent protein transmembrane transporter activity"/>
    <property type="evidence" value="ECO:0007669"/>
    <property type="project" value="TreeGrafter"/>
</dbReference>
<dbReference type="PANTHER" id="PTHR30371">
    <property type="entry name" value="SEC-INDEPENDENT PROTEIN TRANSLOCASE PROTEIN TATC"/>
    <property type="match status" value="1"/>
</dbReference>
<feature type="transmembrane region" description="Helical" evidence="5">
    <location>
        <begin position="121"/>
        <end position="147"/>
    </location>
</feature>
<dbReference type="Proteomes" id="UP000748308">
    <property type="component" value="Unassembled WGS sequence"/>
</dbReference>
<reference evidence="6" key="1">
    <citation type="submission" date="2019-03" db="EMBL/GenBank/DDBJ databases">
        <title>Lake Tanganyika Metagenome-Assembled Genomes (MAGs).</title>
        <authorList>
            <person name="Tran P."/>
        </authorList>
    </citation>
    <scope>NUCLEOTIDE SEQUENCE</scope>
    <source>
        <strain evidence="6">M_DeepCast_400m_m2_100</strain>
    </source>
</reference>
<keyword evidence="2 5" id="KW-0812">Transmembrane</keyword>
<evidence type="ECO:0000313" key="7">
    <source>
        <dbReference type="Proteomes" id="UP000748308"/>
    </source>
</evidence>
<feature type="transmembrane region" description="Helical" evidence="5">
    <location>
        <begin position="28"/>
        <end position="49"/>
    </location>
</feature>
<gene>
    <name evidence="6" type="ORF">FJY75_07620</name>
</gene>
<keyword evidence="3 5" id="KW-1133">Transmembrane helix</keyword>
<feature type="transmembrane region" description="Helical" evidence="5">
    <location>
        <begin position="159"/>
        <end position="181"/>
    </location>
</feature>
<accession>A0A937X8N3</accession>